<evidence type="ECO:0000256" key="6">
    <source>
        <dbReference type="ARBA" id="ARBA00035023"/>
    </source>
</evidence>
<accession>A0ABS7ECD7</accession>
<dbReference type="EMBL" id="JAHZSS010000002">
    <property type="protein sequence ID" value="MBW8189992.1"/>
    <property type="molecule type" value="Genomic_DNA"/>
</dbReference>
<name>A0ABS7ECD7_9GAMM</name>
<dbReference type="PANTHER" id="PTHR31136">
    <property type="entry name" value="DUF1338 DOMAIN-CONTAINING PROTEIN"/>
    <property type="match status" value="1"/>
</dbReference>
<keyword evidence="9" id="KW-1185">Reference proteome</keyword>
<dbReference type="Pfam" id="PF07063">
    <property type="entry name" value="HGLS"/>
    <property type="match status" value="2"/>
</dbReference>
<dbReference type="SMART" id="SM01150">
    <property type="entry name" value="DUF1338"/>
    <property type="match status" value="1"/>
</dbReference>
<organism evidence="8 9">
    <name type="scientific">Neiella holothuriorum</name>
    <dbReference type="NCBI Taxonomy" id="2870530"/>
    <lineage>
        <taxon>Bacteria</taxon>
        <taxon>Pseudomonadati</taxon>
        <taxon>Pseudomonadota</taxon>
        <taxon>Gammaproteobacteria</taxon>
        <taxon>Alteromonadales</taxon>
        <taxon>Echinimonadaceae</taxon>
        <taxon>Neiella</taxon>
    </lineage>
</organism>
<keyword evidence="3" id="KW-0560">Oxidoreductase</keyword>
<keyword evidence="2" id="KW-0223">Dioxygenase</keyword>
<dbReference type="EC" id="1.13.11.93" evidence="6"/>
<evidence type="ECO:0000313" key="9">
    <source>
        <dbReference type="Proteomes" id="UP001166251"/>
    </source>
</evidence>
<protein>
    <recommendedName>
        <fullName evidence="6">2-oxoadipate dioxygenase/decarboxylase</fullName>
        <ecNumber evidence="6">1.13.11.93</ecNumber>
    </recommendedName>
    <alternativeName>
        <fullName evidence="7">2-hydroxyglutarate synthase</fullName>
    </alternativeName>
</protein>
<evidence type="ECO:0000256" key="3">
    <source>
        <dbReference type="ARBA" id="ARBA00023002"/>
    </source>
</evidence>
<evidence type="ECO:0000256" key="7">
    <source>
        <dbReference type="ARBA" id="ARBA00035045"/>
    </source>
</evidence>
<evidence type="ECO:0000256" key="5">
    <source>
        <dbReference type="ARBA" id="ARBA00035013"/>
    </source>
</evidence>
<comment type="cofactor">
    <cofactor evidence="1">
        <name>Fe(2+)</name>
        <dbReference type="ChEBI" id="CHEBI:29033"/>
    </cofactor>
</comment>
<evidence type="ECO:0000256" key="1">
    <source>
        <dbReference type="ARBA" id="ARBA00001954"/>
    </source>
</evidence>
<dbReference type="RefSeq" id="WP_220102668.1">
    <property type="nucleotide sequence ID" value="NZ_JAHZSS010000002.1"/>
</dbReference>
<dbReference type="Gene3D" id="3.10.180.50">
    <property type="match status" value="1"/>
</dbReference>
<dbReference type="Proteomes" id="UP001166251">
    <property type="component" value="Unassembled WGS sequence"/>
</dbReference>
<proteinExistence type="inferred from homology"/>
<comment type="similarity">
    <text evidence="5">Belongs to the 2-oxoadipate dioxygenase/decarboxylase family.</text>
</comment>
<evidence type="ECO:0000256" key="2">
    <source>
        <dbReference type="ARBA" id="ARBA00022964"/>
    </source>
</evidence>
<keyword evidence="4" id="KW-0408">Iron</keyword>
<dbReference type="PANTHER" id="PTHR31136:SF5">
    <property type="entry name" value="2-OXOADIPATE DIOXYGENASE_DECARBOXYLASE, CHLOROPLASTIC"/>
    <property type="match status" value="1"/>
</dbReference>
<evidence type="ECO:0000256" key="4">
    <source>
        <dbReference type="ARBA" id="ARBA00023004"/>
    </source>
</evidence>
<dbReference type="CDD" id="cd16350">
    <property type="entry name" value="VOC_like"/>
    <property type="match status" value="1"/>
</dbReference>
<evidence type="ECO:0000313" key="8">
    <source>
        <dbReference type="EMBL" id="MBW8189992.1"/>
    </source>
</evidence>
<dbReference type="InterPro" id="IPR009770">
    <property type="entry name" value="HGLS"/>
</dbReference>
<reference evidence="8" key="1">
    <citation type="submission" date="2021-07" db="EMBL/GenBank/DDBJ databases">
        <title>Neiella marina sp. nov., isolated from the intestinal content of sea cucumber Apostichopus japonicus.</title>
        <authorList>
            <person name="Bai X."/>
        </authorList>
    </citation>
    <scope>NUCLEOTIDE SEQUENCE</scope>
    <source>
        <strain evidence="8">126</strain>
    </source>
</reference>
<comment type="caution">
    <text evidence="8">The sequence shown here is derived from an EMBL/GenBank/DDBJ whole genome shotgun (WGS) entry which is preliminary data.</text>
</comment>
<gene>
    <name evidence="8" type="ORF">K0504_03010</name>
</gene>
<sequence length="272" mass="30141">MTDTAANWQPLFNSLWQQYLAVTPSALPIHELLRQQAANGQIVNDHIALRTFNLAPVNLAQLAAPFEALGYRAAGDYQFIAKKLQAKHFEHPDPLAPKVFISELLVDQFSPWLQQQVSHLIAQLPEDFTASPNWVSAGRPWSIDKETYQQLIAESEYAGWLAAWGYRANHFTVSINQLNNNPPLASINDQLLQVGYSLNTAGGLIKGSPAELLEQSSTLADRVACEFSDGKAEIASCFYEFAKRYPQSNGELYSGFVAASADKIFESTHQAK</sequence>